<dbReference type="GeneID" id="77731753"/>
<feature type="domain" description="C5a peptidase/Subtilisin-like protease SBT2-like Fn3-like" evidence="10">
    <location>
        <begin position="335"/>
        <end position="442"/>
    </location>
</feature>
<organism evidence="11 12">
    <name type="scientific">Dioszegia hungarica</name>
    <dbReference type="NCBI Taxonomy" id="4972"/>
    <lineage>
        <taxon>Eukaryota</taxon>
        <taxon>Fungi</taxon>
        <taxon>Dikarya</taxon>
        <taxon>Basidiomycota</taxon>
        <taxon>Agaricomycotina</taxon>
        <taxon>Tremellomycetes</taxon>
        <taxon>Tremellales</taxon>
        <taxon>Bulleribasidiaceae</taxon>
        <taxon>Dioszegia</taxon>
    </lineage>
</organism>
<dbReference type="Pfam" id="PF06280">
    <property type="entry name" value="fn3_5"/>
    <property type="match status" value="1"/>
</dbReference>
<accession>A0AA38LVU8</accession>
<dbReference type="RefSeq" id="XP_052947517.1">
    <property type="nucleotide sequence ID" value="XM_053092548.1"/>
</dbReference>
<evidence type="ECO:0008006" key="13">
    <source>
        <dbReference type="Google" id="ProtNLM"/>
    </source>
</evidence>
<dbReference type="Gene3D" id="3.40.50.200">
    <property type="entry name" value="Peptidase S8/S53 domain"/>
    <property type="match status" value="1"/>
</dbReference>
<dbReference type="EMBL" id="JAKWFO010000004">
    <property type="protein sequence ID" value="KAI9637740.1"/>
    <property type="molecule type" value="Genomic_DNA"/>
</dbReference>
<dbReference type="InterPro" id="IPR010435">
    <property type="entry name" value="C5a/SBT2-like_Fn3"/>
</dbReference>
<comment type="similarity">
    <text evidence="1 6">Belongs to the peptidase S8 family.</text>
</comment>
<keyword evidence="12" id="KW-1185">Reference proteome</keyword>
<reference evidence="11" key="1">
    <citation type="journal article" date="2022" name="G3 (Bethesda)">
        <title>High quality genome of the basidiomycete yeast Dioszegia hungarica PDD-24b-2 isolated from cloud water.</title>
        <authorList>
            <person name="Jarrige D."/>
            <person name="Haridas S."/>
            <person name="Bleykasten-Grosshans C."/>
            <person name="Joly M."/>
            <person name="Nadalig T."/>
            <person name="Sancelme M."/>
            <person name="Vuilleumier S."/>
            <person name="Grigoriev I.V."/>
            <person name="Amato P."/>
            <person name="Bringel F."/>
        </authorList>
    </citation>
    <scope>NUCLEOTIDE SEQUENCE</scope>
    <source>
        <strain evidence="11">PDD-24b-2</strain>
    </source>
</reference>
<dbReference type="PROSITE" id="PS51892">
    <property type="entry name" value="SUBTILASE"/>
    <property type="match status" value="1"/>
</dbReference>
<evidence type="ECO:0000256" key="5">
    <source>
        <dbReference type="ARBA" id="ARBA00022825"/>
    </source>
</evidence>
<dbReference type="SUPFAM" id="SSF52743">
    <property type="entry name" value="Subtilisin-like"/>
    <property type="match status" value="1"/>
</dbReference>
<evidence type="ECO:0000256" key="1">
    <source>
        <dbReference type="ARBA" id="ARBA00011073"/>
    </source>
</evidence>
<dbReference type="InterPro" id="IPR036852">
    <property type="entry name" value="Peptidase_S8/S53_dom_sf"/>
</dbReference>
<dbReference type="InterPro" id="IPR046450">
    <property type="entry name" value="PA_dom_sf"/>
</dbReference>
<dbReference type="SUPFAM" id="SSF52025">
    <property type="entry name" value="PA domain"/>
    <property type="match status" value="1"/>
</dbReference>
<dbReference type="InterPro" id="IPR023828">
    <property type="entry name" value="Peptidase_S8_Ser-AS"/>
</dbReference>
<evidence type="ECO:0000256" key="6">
    <source>
        <dbReference type="PROSITE-ProRule" id="PRU01240"/>
    </source>
</evidence>
<keyword evidence="5" id="KW-0720">Serine protease</keyword>
<comment type="caution">
    <text evidence="11">The sequence shown here is derived from an EMBL/GenBank/DDBJ whole genome shotgun (WGS) entry which is preliminary data.</text>
</comment>
<dbReference type="Pfam" id="PF00082">
    <property type="entry name" value="Peptidase_S8"/>
    <property type="match status" value="1"/>
</dbReference>
<evidence type="ECO:0000256" key="2">
    <source>
        <dbReference type="ARBA" id="ARBA00022670"/>
    </source>
</evidence>
<proteinExistence type="inferred from homology"/>
<protein>
    <recommendedName>
        <fullName evidence="13">Subtilisin-like protease</fullName>
    </recommendedName>
</protein>
<feature type="compositionally biased region" description="Acidic residues" evidence="7">
    <location>
        <begin position="541"/>
        <end position="559"/>
    </location>
</feature>
<dbReference type="GO" id="GO:0004252">
    <property type="term" value="F:serine-type endopeptidase activity"/>
    <property type="evidence" value="ECO:0007669"/>
    <property type="project" value="InterPro"/>
</dbReference>
<name>A0AA38LVU8_9TREE</name>
<feature type="domain" description="PA" evidence="9">
    <location>
        <begin position="126"/>
        <end position="189"/>
    </location>
</feature>
<feature type="domain" description="Peptidase S8/S53" evidence="8">
    <location>
        <begin position="3"/>
        <end position="303"/>
    </location>
</feature>
<keyword evidence="4" id="KW-0378">Hydrolase</keyword>
<evidence type="ECO:0000259" key="8">
    <source>
        <dbReference type="Pfam" id="PF00082"/>
    </source>
</evidence>
<evidence type="ECO:0000259" key="9">
    <source>
        <dbReference type="Pfam" id="PF02225"/>
    </source>
</evidence>
<dbReference type="GO" id="GO:0016020">
    <property type="term" value="C:membrane"/>
    <property type="evidence" value="ECO:0007669"/>
    <property type="project" value="InterPro"/>
</dbReference>
<evidence type="ECO:0000313" key="12">
    <source>
        <dbReference type="Proteomes" id="UP001164286"/>
    </source>
</evidence>
<dbReference type="AlphaFoldDB" id="A0AA38LVU8"/>
<evidence type="ECO:0000256" key="4">
    <source>
        <dbReference type="ARBA" id="ARBA00022801"/>
    </source>
</evidence>
<dbReference type="PROSITE" id="PS00138">
    <property type="entry name" value="SUBTILASE_SER"/>
    <property type="match status" value="1"/>
</dbReference>
<dbReference type="InterPro" id="IPR051048">
    <property type="entry name" value="Peptidase_S8/S53_subtilisin"/>
</dbReference>
<evidence type="ECO:0000256" key="3">
    <source>
        <dbReference type="ARBA" id="ARBA00022729"/>
    </source>
</evidence>
<gene>
    <name evidence="11" type="ORF">MKK02DRAFT_43672</name>
</gene>
<dbReference type="Proteomes" id="UP001164286">
    <property type="component" value="Unassembled WGS sequence"/>
</dbReference>
<dbReference type="PANTHER" id="PTHR43399">
    <property type="entry name" value="SUBTILISIN-RELATED"/>
    <property type="match status" value="1"/>
</dbReference>
<dbReference type="GO" id="GO:0006508">
    <property type="term" value="P:proteolysis"/>
    <property type="evidence" value="ECO:0007669"/>
    <property type="project" value="UniProtKB-KW"/>
</dbReference>
<dbReference type="Gene3D" id="3.50.30.30">
    <property type="match status" value="1"/>
</dbReference>
<feature type="region of interest" description="Disordered" evidence="7">
    <location>
        <begin position="534"/>
        <end position="559"/>
    </location>
</feature>
<evidence type="ECO:0000256" key="7">
    <source>
        <dbReference type="SAM" id="MobiDB-lite"/>
    </source>
</evidence>
<dbReference type="PANTHER" id="PTHR43399:SF4">
    <property type="entry name" value="CELL WALL-ASSOCIATED PROTEASE"/>
    <property type="match status" value="1"/>
</dbReference>
<comment type="caution">
    <text evidence="6">Lacks conserved residue(s) required for the propagation of feature annotation.</text>
</comment>
<evidence type="ECO:0000259" key="10">
    <source>
        <dbReference type="Pfam" id="PF06280"/>
    </source>
</evidence>
<dbReference type="InterPro" id="IPR000209">
    <property type="entry name" value="Peptidase_S8/S53_dom"/>
</dbReference>
<keyword evidence="2" id="KW-0645">Protease</keyword>
<dbReference type="Pfam" id="PF02225">
    <property type="entry name" value="PA"/>
    <property type="match status" value="1"/>
</dbReference>
<evidence type="ECO:0000313" key="11">
    <source>
        <dbReference type="EMBL" id="KAI9637740.1"/>
    </source>
</evidence>
<keyword evidence="3" id="KW-0732">Signal</keyword>
<dbReference type="InterPro" id="IPR003137">
    <property type="entry name" value="PA_domain"/>
</dbReference>
<sequence length="724" mass="76959">MLRAEQDGADVINFSISSDPGWSGSALGVAAAKLAKKGIQCVWASGNAGLNGMFYADSDGTDPSVLSAGSVDSAGDHLAQMSLSTSDGSSFRVTTSRFFPFPSSLGPNSVYFTTDPLCSGLPADAPSNLHDYIVVCPRGTCAFSVKSATATAAGAAAIFFVNNVDGLNQPSGVNDLPYGAISHSDGKRLEDGTASGISYTATFPQELAYVPRPSAGRLTDFSATGPTYDMYYTTKLTAPGYNVLAPYPDNRWTVTSGTSFSSPLTAGSVALFLKAQADRGEKRDLQAMRDALFATASAVPYGSEGKNESAAGVGAGMLQVNNAINAGTKVTPSMITLNDTEHFQGTKYVVISNTGSTTNTYELSHQPSVLMYGLDSTRNKMADYPGLEHDASPSGAATVKFSRSSFTLPPGQATILLLSFAPPTGVDDSRLPVFSGQISITGGPVPLKITYMGAATKMRDLKMISNRPTAFNTASPALLQGVYASPAREGQVFKFSATSNTRDFPSIMFNLLTGTRAMVMDLVAADANLGFQPTFTKRDAEEGEEQTAEAEEEEESLEDDLVTSPFIEIGSDMAGSSSDLLLTPHNDLARRSARRSRHSARASANTQEKLRAALKLWCQYTNFQGRGCTAKPAANTNTFKQVPIKGNIFTWSDVSRNTNNIDGSDLSKSYTYVRLIAPQYNDGSRIPNGNYKFLLRVLRVNGNPALQSDYDSWASPSFRIGVGE</sequence>